<evidence type="ECO:0000256" key="3">
    <source>
        <dbReference type="ARBA" id="ARBA00022475"/>
    </source>
</evidence>
<evidence type="ECO:0000256" key="8">
    <source>
        <dbReference type="RuleBase" id="RU363032"/>
    </source>
</evidence>
<evidence type="ECO:0000256" key="7">
    <source>
        <dbReference type="ARBA" id="ARBA00024202"/>
    </source>
</evidence>
<dbReference type="InterPro" id="IPR000515">
    <property type="entry name" value="MetI-like"/>
</dbReference>
<dbReference type="PANTHER" id="PTHR43386">
    <property type="entry name" value="OLIGOPEPTIDE TRANSPORT SYSTEM PERMEASE PROTEIN APPC"/>
    <property type="match status" value="1"/>
</dbReference>
<feature type="transmembrane region" description="Helical" evidence="8">
    <location>
        <begin position="219"/>
        <end position="244"/>
    </location>
</feature>
<feature type="transmembrane region" description="Helical" evidence="8">
    <location>
        <begin position="164"/>
        <end position="180"/>
    </location>
</feature>
<feature type="transmembrane region" description="Helical" evidence="8">
    <location>
        <begin position="140"/>
        <end position="158"/>
    </location>
</feature>
<name>A0ABU6KFN0_9BACI</name>
<evidence type="ECO:0000256" key="5">
    <source>
        <dbReference type="ARBA" id="ARBA00022989"/>
    </source>
</evidence>
<proteinExistence type="inferred from homology"/>
<protein>
    <submittedName>
        <fullName evidence="10">ABC transporter permease</fullName>
    </submittedName>
</protein>
<feature type="domain" description="ABC transmembrane type-1" evidence="9">
    <location>
        <begin position="98"/>
        <end position="287"/>
    </location>
</feature>
<dbReference type="InterPro" id="IPR050366">
    <property type="entry name" value="BP-dependent_transpt_permease"/>
</dbReference>
<comment type="subcellular location">
    <subcellularLocation>
        <location evidence="1 8">Cell membrane</location>
        <topology evidence="1 8">Multi-pass membrane protein</topology>
    </subcellularLocation>
</comment>
<feature type="transmembrane region" description="Helical" evidence="8">
    <location>
        <begin position="264"/>
        <end position="287"/>
    </location>
</feature>
<evidence type="ECO:0000256" key="1">
    <source>
        <dbReference type="ARBA" id="ARBA00004651"/>
    </source>
</evidence>
<sequence length="300" mass="32440">MSEQTQTIDNPHSAIKPPNPRFRNWKIVYSKLRKNKAAMIGGSLILFFIIIAIVGPYFTPYQPQTQNIVNKLQSPSGEHWFGTDNYGRDIFSRVIHGMSITLYVGFSSVVLGATVGVFFGIISGYYGGTIDAIIMRIMDVLLAFPGILLALAIVSVLGGSLQNVIIAVAIFSVPVFARIVRGSTLGVKKLEYIDAMKALGASDFRIIFKHILPNVTSPIIVQATLNIATAVLTASGLSFLGLGAQPPTPEWGAMLADGRNYLYNAPHVALFPGLMIVAVVLAFNIFGDGLRDALDPKTKE</sequence>
<reference evidence="10 11" key="1">
    <citation type="journal article" date="2024" name="Int. J. Syst. Evol. Microbiol.">
        <title>Virgibacillus tibetensis sp. nov., isolated from salt lake on the Tibetan Plateau of China.</title>
        <authorList>
            <person name="Phurbu D."/>
            <person name="Liu Z.-X."/>
            <person name="Wang R."/>
            <person name="Zheng Y.-Y."/>
            <person name="Liu H.-C."/>
            <person name="Zhou Y.-G."/>
            <person name="Yu Y.-J."/>
            <person name="Li A.-H."/>
        </authorList>
    </citation>
    <scope>NUCLEOTIDE SEQUENCE [LARGE SCALE GENOMIC DNA]</scope>
    <source>
        <strain evidence="10 11">C22-A2</strain>
    </source>
</reference>
<comment type="similarity">
    <text evidence="7">Belongs to the binding-protein-dependent transport system permease family. OppBC subfamily.</text>
</comment>
<organism evidence="10 11">
    <name type="scientific">Virgibacillus tibetensis</name>
    <dbReference type="NCBI Taxonomy" id="3042313"/>
    <lineage>
        <taxon>Bacteria</taxon>
        <taxon>Bacillati</taxon>
        <taxon>Bacillota</taxon>
        <taxon>Bacilli</taxon>
        <taxon>Bacillales</taxon>
        <taxon>Bacillaceae</taxon>
        <taxon>Virgibacillus</taxon>
    </lineage>
</organism>
<dbReference type="EMBL" id="JARZFX010000004">
    <property type="protein sequence ID" value="MEC5424122.1"/>
    <property type="molecule type" value="Genomic_DNA"/>
</dbReference>
<dbReference type="Proteomes" id="UP001335737">
    <property type="component" value="Unassembled WGS sequence"/>
</dbReference>
<dbReference type="Pfam" id="PF12911">
    <property type="entry name" value="OppC_N"/>
    <property type="match status" value="1"/>
</dbReference>
<evidence type="ECO:0000256" key="6">
    <source>
        <dbReference type="ARBA" id="ARBA00023136"/>
    </source>
</evidence>
<dbReference type="CDD" id="cd06261">
    <property type="entry name" value="TM_PBP2"/>
    <property type="match status" value="1"/>
</dbReference>
<keyword evidence="2 8" id="KW-0813">Transport</keyword>
<dbReference type="PROSITE" id="PS50928">
    <property type="entry name" value="ABC_TM1"/>
    <property type="match status" value="1"/>
</dbReference>
<accession>A0ABU6KFN0</accession>
<dbReference type="Pfam" id="PF00528">
    <property type="entry name" value="BPD_transp_1"/>
    <property type="match status" value="1"/>
</dbReference>
<dbReference type="InterPro" id="IPR053385">
    <property type="entry name" value="ABC_transport_permease"/>
</dbReference>
<dbReference type="NCBIfam" id="NF045474">
    <property type="entry name" value="Opp2C"/>
    <property type="match status" value="1"/>
</dbReference>
<dbReference type="SUPFAM" id="SSF161098">
    <property type="entry name" value="MetI-like"/>
    <property type="match status" value="1"/>
</dbReference>
<keyword evidence="11" id="KW-1185">Reference proteome</keyword>
<evidence type="ECO:0000313" key="11">
    <source>
        <dbReference type="Proteomes" id="UP001335737"/>
    </source>
</evidence>
<comment type="caution">
    <text evidence="10">The sequence shown here is derived from an EMBL/GenBank/DDBJ whole genome shotgun (WGS) entry which is preliminary data.</text>
</comment>
<evidence type="ECO:0000256" key="4">
    <source>
        <dbReference type="ARBA" id="ARBA00022692"/>
    </source>
</evidence>
<dbReference type="InterPro" id="IPR035906">
    <property type="entry name" value="MetI-like_sf"/>
</dbReference>
<keyword evidence="4 8" id="KW-0812">Transmembrane</keyword>
<keyword evidence="5 8" id="KW-1133">Transmembrane helix</keyword>
<gene>
    <name evidence="10" type="ORF">QGM71_11525</name>
</gene>
<feature type="transmembrane region" description="Helical" evidence="8">
    <location>
        <begin position="100"/>
        <end position="128"/>
    </location>
</feature>
<dbReference type="PANTHER" id="PTHR43386:SF1">
    <property type="entry name" value="D,D-DIPEPTIDE TRANSPORT SYSTEM PERMEASE PROTEIN DDPC-RELATED"/>
    <property type="match status" value="1"/>
</dbReference>
<evidence type="ECO:0000256" key="2">
    <source>
        <dbReference type="ARBA" id="ARBA00022448"/>
    </source>
</evidence>
<keyword evidence="3" id="KW-1003">Cell membrane</keyword>
<feature type="transmembrane region" description="Helical" evidence="8">
    <location>
        <begin position="37"/>
        <end position="58"/>
    </location>
</feature>
<evidence type="ECO:0000313" key="10">
    <source>
        <dbReference type="EMBL" id="MEC5424122.1"/>
    </source>
</evidence>
<dbReference type="Gene3D" id="1.10.3720.10">
    <property type="entry name" value="MetI-like"/>
    <property type="match status" value="1"/>
</dbReference>
<evidence type="ECO:0000259" key="9">
    <source>
        <dbReference type="PROSITE" id="PS50928"/>
    </source>
</evidence>
<dbReference type="InterPro" id="IPR025966">
    <property type="entry name" value="OppC_N"/>
</dbReference>
<dbReference type="RefSeq" id="WP_327607685.1">
    <property type="nucleotide sequence ID" value="NZ_JARZFX010000004.1"/>
</dbReference>
<keyword evidence="6 8" id="KW-0472">Membrane</keyword>